<organism evidence="1 2">
    <name type="scientific">Rousettus aegyptiacus</name>
    <name type="common">Egyptian fruit bat</name>
    <name type="synonym">Pteropus aegyptiacus</name>
    <dbReference type="NCBI Taxonomy" id="9407"/>
    <lineage>
        <taxon>Eukaryota</taxon>
        <taxon>Metazoa</taxon>
        <taxon>Chordata</taxon>
        <taxon>Craniata</taxon>
        <taxon>Vertebrata</taxon>
        <taxon>Euteleostomi</taxon>
        <taxon>Mammalia</taxon>
        <taxon>Eutheria</taxon>
        <taxon>Laurasiatheria</taxon>
        <taxon>Chiroptera</taxon>
        <taxon>Yinpterochiroptera</taxon>
        <taxon>Pteropodoidea</taxon>
        <taxon>Pteropodidae</taxon>
        <taxon>Rousettinae</taxon>
        <taxon>Rousettus</taxon>
    </lineage>
</organism>
<dbReference type="Proteomes" id="UP000593571">
    <property type="component" value="Unassembled WGS sequence"/>
</dbReference>
<keyword evidence="2" id="KW-1185">Reference proteome</keyword>
<reference evidence="1 2" key="1">
    <citation type="journal article" date="2020" name="Nature">
        <title>Six reference-quality genomes reveal evolution of bat adaptations.</title>
        <authorList>
            <person name="Jebb D."/>
            <person name="Huang Z."/>
            <person name="Pippel M."/>
            <person name="Hughes G.M."/>
            <person name="Lavrichenko K."/>
            <person name="Devanna P."/>
            <person name="Winkler S."/>
            <person name="Jermiin L.S."/>
            <person name="Skirmuntt E.C."/>
            <person name="Katzourakis A."/>
            <person name="Burkitt-Gray L."/>
            <person name="Ray D.A."/>
            <person name="Sullivan K.A.M."/>
            <person name="Roscito J.G."/>
            <person name="Kirilenko B.M."/>
            <person name="Davalos L.M."/>
            <person name="Corthals A.P."/>
            <person name="Power M.L."/>
            <person name="Jones G."/>
            <person name="Ransome R.D."/>
            <person name="Dechmann D.K.N."/>
            <person name="Locatelli A.G."/>
            <person name="Puechmaille S.J."/>
            <person name="Fedrigo O."/>
            <person name="Jarvis E.D."/>
            <person name="Hiller M."/>
            <person name="Vernes S.C."/>
            <person name="Myers E.W."/>
            <person name="Teeling E.C."/>
        </authorList>
    </citation>
    <scope>NUCLEOTIDE SEQUENCE [LARGE SCALE GENOMIC DNA]</scope>
    <source>
        <strain evidence="1">MRouAeg1</strain>
        <tissue evidence="1">Muscle</tissue>
    </source>
</reference>
<proteinExistence type="predicted"/>
<evidence type="ECO:0000313" key="1">
    <source>
        <dbReference type="EMBL" id="KAF6401631.1"/>
    </source>
</evidence>
<dbReference type="AlphaFoldDB" id="A0A7J8BT65"/>
<gene>
    <name evidence="1" type="ORF">HJG63_009668</name>
</gene>
<sequence length="169" mass="18828">MVLLWALAAPSARWRNEWTTHDPRVPVPGCYPSSPLEGAFSRRVLWRPQRSHGSPVPAGPSPWHLFCFQPLSSLSPLAPLISHLSSVPLSIRSPLPSTFSGSFEDTCFFLKLQRLCTQGKAQRTLPLQAERRLPRPWPSGAGWGVSPSCLSESLLEQRIPGSSYHERNH</sequence>
<protein>
    <submittedName>
        <fullName evidence="1">Uncharacterized protein</fullName>
    </submittedName>
</protein>
<evidence type="ECO:0000313" key="2">
    <source>
        <dbReference type="Proteomes" id="UP000593571"/>
    </source>
</evidence>
<accession>A0A7J8BT65</accession>
<name>A0A7J8BT65_ROUAE</name>
<dbReference type="EMBL" id="JACASE010000016">
    <property type="protein sequence ID" value="KAF6401631.1"/>
    <property type="molecule type" value="Genomic_DNA"/>
</dbReference>
<comment type="caution">
    <text evidence="1">The sequence shown here is derived from an EMBL/GenBank/DDBJ whole genome shotgun (WGS) entry which is preliminary data.</text>
</comment>